<dbReference type="PROSITE" id="PS51257">
    <property type="entry name" value="PROKAR_LIPOPROTEIN"/>
    <property type="match status" value="1"/>
</dbReference>
<feature type="chain" id="PRO_5045812454" description="Heme-binding HmuY-like protein" evidence="1">
    <location>
        <begin position="25"/>
        <end position="258"/>
    </location>
</feature>
<dbReference type="RefSeq" id="WP_320183072.1">
    <property type="nucleotide sequence ID" value="NZ_CP138332.1"/>
</dbReference>
<protein>
    <recommendedName>
        <fullName evidence="4">Heme-binding HmuY-like protein</fullName>
    </recommendedName>
</protein>
<feature type="signal peptide" evidence="1">
    <location>
        <begin position="1"/>
        <end position="24"/>
    </location>
</feature>
<keyword evidence="1" id="KW-0732">Signal</keyword>
<name>A0ABW6BIM1_9SPHI</name>
<organism evidence="2 3">
    <name type="scientific">Sphingobacterium bambusae</name>
    <dbReference type="NCBI Taxonomy" id="662858"/>
    <lineage>
        <taxon>Bacteria</taxon>
        <taxon>Pseudomonadati</taxon>
        <taxon>Bacteroidota</taxon>
        <taxon>Sphingobacteriia</taxon>
        <taxon>Sphingobacteriales</taxon>
        <taxon>Sphingobacteriaceae</taxon>
        <taxon>Sphingobacterium</taxon>
    </lineage>
</organism>
<evidence type="ECO:0000313" key="2">
    <source>
        <dbReference type="EMBL" id="MFD2967796.1"/>
    </source>
</evidence>
<dbReference type="EMBL" id="JBHUPB010000007">
    <property type="protein sequence ID" value="MFD2967796.1"/>
    <property type="molecule type" value="Genomic_DNA"/>
</dbReference>
<proteinExistence type="predicted"/>
<dbReference type="Proteomes" id="UP001597525">
    <property type="component" value="Unassembled WGS sequence"/>
</dbReference>
<evidence type="ECO:0000256" key="1">
    <source>
        <dbReference type="SAM" id="SignalP"/>
    </source>
</evidence>
<gene>
    <name evidence="2" type="ORF">ACFS7Y_10375</name>
</gene>
<evidence type="ECO:0000313" key="3">
    <source>
        <dbReference type="Proteomes" id="UP001597525"/>
    </source>
</evidence>
<evidence type="ECO:0008006" key="4">
    <source>
        <dbReference type="Google" id="ProtNLM"/>
    </source>
</evidence>
<comment type="caution">
    <text evidence="2">The sequence shown here is derived from an EMBL/GenBank/DDBJ whole genome shotgun (WGS) entry which is preliminary data.</text>
</comment>
<keyword evidence="3" id="KW-1185">Reference proteome</keyword>
<accession>A0ABW6BIM1</accession>
<sequence>MIQMKIVKNMISIAFLALFFTACSKGEDPIVEPEPEEEGFLAGTNWVPARVKKINDYAYLDEKFQVVYIVNLPCPDVGNSSSEGHRPLGFNFDSSMPIYSDNHNAGDLSAYTFETSSTWHFYVDNIYNSSFNTNATTADGQAGRGKVTVAKTLFDELDQVPSTADFTKNVNHLGLSEPNDSWGFYVFANHELRPYKDRSMLFLLQDGRYVKVQIVNLYKDNPAEAPNWREPTTKTLAPYLNFKYYVQKEVGNTTIKTR</sequence>
<reference evidence="3" key="1">
    <citation type="journal article" date="2019" name="Int. J. Syst. Evol. Microbiol.">
        <title>The Global Catalogue of Microorganisms (GCM) 10K type strain sequencing project: providing services to taxonomists for standard genome sequencing and annotation.</title>
        <authorList>
            <consortium name="The Broad Institute Genomics Platform"/>
            <consortium name="The Broad Institute Genome Sequencing Center for Infectious Disease"/>
            <person name="Wu L."/>
            <person name="Ma J."/>
        </authorList>
    </citation>
    <scope>NUCLEOTIDE SEQUENCE [LARGE SCALE GENOMIC DNA]</scope>
    <source>
        <strain evidence="3">KCTC 22814</strain>
    </source>
</reference>